<sequence length="41" mass="4423">MNQGCGLWLRRKKLTELGAALPYSLSSALVQLFRVGAASCL</sequence>
<organism evidence="1">
    <name type="scientific">Arundo donax</name>
    <name type="common">Giant reed</name>
    <name type="synonym">Donax arundinaceus</name>
    <dbReference type="NCBI Taxonomy" id="35708"/>
    <lineage>
        <taxon>Eukaryota</taxon>
        <taxon>Viridiplantae</taxon>
        <taxon>Streptophyta</taxon>
        <taxon>Embryophyta</taxon>
        <taxon>Tracheophyta</taxon>
        <taxon>Spermatophyta</taxon>
        <taxon>Magnoliopsida</taxon>
        <taxon>Liliopsida</taxon>
        <taxon>Poales</taxon>
        <taxon>Poaceae</taxon>
        <taxon>PACMAD clade</taxon>
        <taxon>Arundinoideae</taxon>
        <taxon>Arundineae</taxon>
        <taxon>Arundo</taxon>
    </lineage>
</organism>
<protein>
    <submittedName>
        <fullName evidence="1">Uncharacterized protein</fullName>
    </submittedName>
</protein>
<dbReference type="EMBL" id="GBRH01189055">
    <property type="protein sequence ID" value="JAE08841.1"/>
    <property type="molecule type" value="Transcribed_RNA"/>
</dbReference>
<dbReference type="AlphaFoldDB" id="A0A0A9FFD3"/>
<name>A0A0A9FFD3_ARUDO</name>
<proteinExistence type="predicted"/>
<reference evidence="1" key="2">
    <citation type="journal article" date="2015" name="Data Brief">
        <title>Shoot transcriptome of the giant reed, Arundo donax.</title>
        <authorList>
            <person name="Barrero R.A."/>
            <person name="Guerrero F.D."/>
            <person name="Moolhuijzen P."/>
            <person name="Goolsby J.A."/>
            <person name="Tidwell J."/>
            <person name="Bellgard S.E."/>
            <person name="Bellgard M.I."/>
        </authorList>
    </citation>
    <scope>NUCLEOTIDE SEQUENCE</scope>
    <source>
        <tissue evidence="1">Shoot tissue taken approximately 20 cm above the soil surface</tissue>
    </source>
</reference>
<reference evidence="1" key="1">
    <citation type="submission" date="2014-09" db="EMBL/GenBank/DDBJ databases">
        <authorList>
            <person name="Magalhaes I.L.F."/>
            <person name="Oliveira U."/>
            <person name="Santos F.R."/>
            <person name="Vidigal T.H.D.A."/>
            <person name="Brescovit A.D."/>
            <person name="Santos A.J."/>
        </authorList>
    </citation>
    <scope>NUCLEOTIDE SEQUENCE</scope>
    <source>
        <tissue evidence="1">Shoot tissue taken approximately 20 cm above the soil surface</tissue>
    </source>
</reference>
<accession>A0A0A9FFD3</accession>
<evidence type="ECO:0000313" key="1">
    <source>
        <dbReference type="EMBL" id="JAE08841.1"/>
    </source>
</evidence>